<evidence type="ECO:0008006" key="2">
    <source>
        <dbReference type="Google" id="ProtNLM"/>
    </source>
</evidence>
<organism evidence="1">
    <name type="scientific">viral metagenome</name>
    <dbReference type="NCBI Taxonomy" id="1070528"/>
    <lineage>
        <taxon>unclassified sequences</taxon>
        <taxon>metagenomes</taxon>
        <taxon>organismal metagenomes</taxon>
    </lineage>
</organism>
<dbReference type="InterPro" id="IPR013320">
    <property type="entry name" value="ConA-like_dom_sf"/>
</dbReference>
<dbReference type="Gene3D" id="2.60.120.200">
    <property type="match status" value="3"/>
</dbReference>
<evidence type="ECO:0000313" key="1">
    <source>
        <dbReference type="EMBL" id="QHS94009.1"/>
    </source>
</evidence>
<name>A0A6C0BR21_9ZZZZ</name>
<accession>A0A6C0BR21</accession>
<dbReference type="Pfam" id="PF13385">
    <property type="entry name" value="Laminin_G_3"/>
    <property type="match status" value="1"/>
</dbReference>
<protein>
    <recommendedName>
        <fullName evidence="2">LamG-like jellyroll fold domain-containing protein</fullName>
    </recommendedName>
</protein>
<dbReference type="EMBL" id="MN739215">
    <property type="protein sequence ID" value="QHS94009.1"/>
    <property type="molecule type" value="Genomic_DNA"/>
</dbReference>
<sequence>MSESSYAMNINYSLKINDYTGNPVVGTYPIIVQKEIRLKSDVFDNTILTEKSLTINGISSQSFLHDVIPSTDKIIYDGNRPFDVSLFLTGLNGATDVGPYTFNGVTHSSGSFTGGGITNSHIFNELIEGASYEQKIDITNILQQTSSVSSNVTLNESVPIISNINKSFDISAEGVLSIIADADFLDATSDFNAYIGVFVDALPTDLDAFYSNGGGLKLTPIAPHSAGTTLDIPPQSLTHFYKAPYTSTTQVSSVDSTYIINFFCKDTSTNQLITQNNSTIEIDYGVLVHSASLVNLTNAGTGLAKVGDSIQLSWKTLFKVPVAALNVVLMGQTVTPSTLNNTDWTTNATVLSTQIHNSEITFEITHVQSGGKFETSENTITIDKEAPVFTFQIDTDSISGISVAFYNLQFNTVENYTTQTGYKITFDLFYNDIVEISKTFDLDSNTDATTQFMVDGLDTGKEYKVSARVTDRALNVSLDVKPVIDTFLTADTFVPVFINTETDRVVVKSTIDTVLVENIKVYDTLNDMTLYVALFDSVFDTNVDSNVDYVNIIQSNLDTFSNVSFQSVQSVHITDRTSEAAFINPHSFTFNHYIEQGLSTTDIETEKSYSLFYYAIDHETVTGYDSNISYGEWKNVTVGVPQVTSVSASTDLITNLNYANIVTSVNGDSYIRNDISIATINNATVSDVDIITNNSSYIIYDDEFYVSPLKNEPIFTIALSFTPTSFPSESTYMTLIYQSNNHYIKVNSDGKLLVQWGTDNLSPLIVHSILELNKRNEILFILDSVQQIITVSVNESVVSTSPNYTINISTNSLMYGNNSSHTEGLQGTIHTPLEWVNRALTEIEQTRYLSSKEKAFEYRFNKIGTISDSNIFVNNINVELPLYLVGNDISLNTYYPRIGASALSIDQKTSYLENTDISSVSVHGNKSTVMFWYYHPYSSVVQNNIITLSGSTSEKIELGISQNSGVISMSAKMTNVSNIQHTYKSVSLELTNNTWHHLTYVLKDNIVCFYHDGVFKGLSNEDHTHTVFNAIFTNLKVSGETNTRIDHLNIYKKTLSRNIIKSCYTEVFDSQMLLRYNFELFTDNTSPIPDKIFDESVHNNHGKFYNNDINVSIQENIPITKNAIELDGISEYIEIESNSNLDGSKRKQTTVSSWVNIDDLNDMIGFQPIICKNNVMRFGIDNGIPSMQFGDGTRFFSTSSSAMQLNEPVFSYTERDHPSTYVTPLVNLLFDDNVLDTSGGGSTLYNGTLSTSNLISYKPGLVPILGDTNKAIVFNGNNDFVDLGSNISSNIDDEITISAWIKVDTDQISGKKAILSRSGAFTFGLNNGESYISL</sequence>
<dbReference type="SUPFAM" id="SSF49899">
    <property type="entry name" value="Concanavalin A-like lectins/glucanases"/>
    <property type="match status" value="4"/>
</dbReference>
<reference evidence="1" key="1">
    <citation type="journal article" date="2020" name="Nature">
        <title>Giant virus diversity and host interactions through global metagenomics.</title>
        <authorList>
            <person name="Schulz F."/>
            <person name="Roux S."/>
            <person name="Paez-Espino D."/>
            <person name="Jungbluth S."/>
            <person name="Walsh D.A."/>
            <person name="Denef V.J."/>
            <person name="McMahon K.D."/>
            <person name="Konstantinidis K.T."/>
            <person name="Eloe-Fadrosh E.A."/>
            <person name="Kyrpides N.C."/>
            <person name="Woyke T."/>
        </authorList>
    </citation>
    <scope>NUCLEOTIDE SEQUENCE</scope>
    <source>
        <strain evidence="1">GVMAG-M-3300018416-26</strain>
    </source>
</reference>
<proteinExistence type="predicted"/>